<proteinExistence type="predicted"/>
<keyword evidence="4" id="KW-1185">Reference proteome</keyword>
<dbReference type="RefSeq" id="WP_155464059.1">
    <property type="nucleotide sequence ID" value="NZ_WNKY01000012.1"/>
</dbReference>
<dbReference type="EMBL" id="WNKY01000012">
    <property type="protein sequence ID" value="MTV38523.1"/>
    <property type="molecule type" value="Genomic_DNA"/>
</dbReference>
<comment type="caution">
    <text evidence="3">The sequence shown here is derived from an EMBL/GenBank/DDBJ whole genome shotgun (WGS) entry which is preliminary data.</text>
</comment>
<feature type="transmembrane region" description="Helical" evidence="2">
    <location>
        <begin position="17"/>
        <end position="36"/>
    </location>
</feature>
<name>A0A6L6PHQ1_9BURK</name>
<sequence length="200" mass="21887">MHATISFDRPARLRRPGIIAGIAISLVVHAVLLFGYRLSSPPAQQEPARAMTVWLQPPAPPKVVAQVEPPPARPGPQRKREPREPARVAPRERAPAAQPAVEPQAITVVPREQDPLYADQQQKKFDMDEALKTARSVAKEKAKPGTLTAQLESHPLYPEDNQTQLQKGVASAKKHDCLQAGAGAGLLAPLVWMMDKKCKF</sequence>
<evidence type="ECO:0000313" key="3">
    <source>
        <dbReference type="EMBL" id="MTV38523.1"/>
    </source>
</evidence>
<reference evidence="3 4" key="1">
    <citation type="submission" date="2019-11" db="EMBL/GenBank/DDBJ databases">
        <title>Type strains purchased from KCTC, JCM and DSMZ.</title>
        <authorList>
            <person name="Lu H."/>
        </authorList>
    </citation>
    <scope>NUCLEOTIDE SEQUENCE [LARGE SCALE GENOMIC DNA]</scope>
    <source>
        <strain evidence="3 4">KCTC 22382</strain>
    </source>
</reference>
<evidence type="ECO:0000313" key="4">
    <source>
        <dbReference type="Proteomes" id="UP000475582"/>
    </source>
</evidence>
<keyword evidence="2" id="KW-1133">Transmembrane helix</keyword>
<gene>
    <name evidence="3" type="ORF">GM676_13145</name>
</gene>
<dbReference type="OrthoDB" id="8703226at2"/>
<feature type="region of interest" description="Disordered" evidence="1">
    <location>
        <begin position="62"/>
        <end position="102"/>
    </location>
</feature>
<evidence type="ECO:0000256" key="2">
    <source>
        <dbReference type="SAM" id="Phobius"/>
    </source>
</evidence>
<protein>
    <submittedName>
        <fullName evidence="3">Uncharacterized protein</fullName>
    </submittedName>
</protein>
<dbReference type="Proteomes" id="UP000475582">
    <property type="component" value="Unassembled WGS sequence"/>
</dbReference>
<keyword evidence="2" id="KW-0472">Membrane</keyword>
<organism evidence="3 4">
    <name type="scientific">Duganella radicis</name>
    <dbReference type="NCBI Taxonomy" id="551988"/>
    <lineage>
        <taxon>Bacteria</taxon>
        <taxon>Pseudomonadati</taxon>
        <taxon>Pseudomonadota</taxon>
        <taxon>Betaproteobacteria</taxon>
        <taxon>Burkholderiales</taxon>
        <taxon>Oxalobacteraceae</taxon>
        <taxon>Telluria group</taxon>
        <taxon>Duganella</taxon>
    </lineage>
</organism>
<accession>A0A6L6PHQ1</accession>
<keyword evidence="2" id="KW-0812">Transmembrane</keyword>
<evidence type="ECO:0000256" key="1">
    <source>
        <dbReference type="SAM" id="MobiDB-lite"/>
    </source>
</evidence>
<feature type="compositionally biased region" description="Basic and acidic residues" evidence="1">
    <location>
        <begin position="78"/>
        <end position="94"/>
    </location>
</feature>
<dbReference type="AlphaFoldDB" id="A0A6L6PHQ1"/>